<name>A0A9N9NZP2_9GLOM</name>
<feature type="non-terminal residue" evidence="2">
    <location>
        <position position="183"/>
    </location>
</feature>
<accession>A0A9N9NZP2</accession>
<sequence length="183" mass="20674">HTDRSIQVTTFSPDTTAIFKSDTEQQFYQSAEADFYTSTPSPIIPPTNLINQESDVNSIDELVLSGAPSSYLTEKQEQIRSSTPETIFNMEQENLFNNDNNQVEYISIYLTIDNTSIVNYWEVDQPQDRTEIDPWNPATGSQFQQVPLLEDTVLQLPGGFPGLQTWDHNQSQPTLPTGSNHTQ</sequence>
<feature type="region of interest" description="Disordered" evidence="1">
    <location>
        <begin position="160"/>
        <end position="183"/>
    </location>
</feature>
<proteinExistence type="predicted"/>
<keyword evidence="3" id="KW-1185">Reference proteome</keyword>
<evidence type="ECO:0000256" key="1">
    <source>
        <dbReference type="SAM" id="MobiDB-lite"/>
    </source>
</evidence>
<reference evidence="2" key="1">
    <citation type="submission" date="2021-06" db="EMBL/GenBank/DDBJ databases">
        <authorList>
            <person name="Kallberg Y."/>
            <person name="Tangrot J."/>
            <person name="Rosling A."/>
        </authorList>
    </citation>
    <scope>NUCLEOTIDE SEQUENCE</scope>
    <source>
        <strain evidence="2">MA453B</strain>
    </source>
</reference>
<dbReference type="AlphaFoldDB" id="A0A9N9NZP2"/>
<evidence type="ECO:0000313" key="3">
    <source>
        <dbReference type="Proteomes" id="UP000789405"/>
    </source>
</evidence>
<dbReference type="Proteomes" id="UP000789405">
    <property type="component" value="Unassembled WGS sequence"/>
</dbReference>
<feature type="non-terminal residue" evidence="2">
    <location>
        <position position="1"/>
    </location>
</feature>
<dbReference type="EMBL" id="CAJVPY010025640">
    <property type="protein sequence ID" value="CAG8788551.1"/>
    <property type="molecule type" value="Genomic_DNA"/>
</dbReference>
<feature type="compositionally biased region" description="Polar residues" evidence="1">
    <location>
        <begin position="166"/>
        <end position="183"/>
    </location>
</feature>
<gene>
    <name evidence="2" type="ORF">DERYTH_LOCUS20929</name>
</gene>
<comment type="caution">
    <text evidence="2">The sequence shown here is derived from an EMBL/GenBank/DDBJ whole genome shotgun (WGS) entry which is preliminary data.</text>
</comment>
<protein>
    <submittedName>
        <fullName evidence="2">10788_t:CDS:1</fullName>
    </submittedName>
</protein>
<evidence type="ECO:0000313" key="2">
    <source>
        <dbReference type="EMBL" id="CAG8788551.1"/>
    </source>
</evidence>
<organism evidence="2 3">
    <name type="scientific">Dentiscutata erythropus</name>
    <dbReference type="NCBI Taxonomy" id="1348616"/>
    <lineage>
        <taxon>Eukaryota</taxon>
        <taxon>Fungi</taxon>
        <taxon>Fungi incertae sedis</taxon>
        <taxon>Mucoromycota</taxon>
        <taxon>Glomeromycotina</taxon>
        <taxon>Glomeromycetes</taxon>
        <taxon>Diversisporales</taxon>
        <taxon>Gigasporaceae</taxon>
        <taxon>Dentiscutata</taxon>
    </lineage>
</organism>